<comment type="caution">
    <text evidence="1">The sequence shown here is derived from an EMBL/GenBank/DDBJ whole genome shotgun (WGS) entry which is preliminary data.</text>
</comment>
<reference evidence="1" key="1">
    <citation type="submission" date="2022-02" db="EMBL/GenBank/DDBJ databases">
        <title>Plant Genome Project.</title>
        <authorList>
            <person name="Zhang R.-G."/>
        </authorList>
    </citation>
    <scope>NUCLEOTIDE SEQUENCE</scope>
    <source>
        <strain evidence="1">AT1</strain>
    </source>
</reference>
<evidence type="ECO:0000313" key="1">
    <source>
        <dbReference type="EMBL" id="KAI8560632.1"/>
    </source>
</evidence>
<dbReference type="Proteomes" id="UP001062846">
    <property type="component" value="Chromosome 4"/>
</dbReference>
<sequence>MDHLPSPVARPWGEGGLAELVDGDDDVRGFFFRRALPEAHEASRSGICSKINLLVDSGESGGGKICERRWRGGRRVETTRSVGVEGKGDLLVDLVGGGVEKLGLGLFRER</sequence>
<accession>A0ACC0P4P2</accession>
<protein>
    <submittedName>
        <fullName evidence="1">Uncharacterized protein</fullName>
    </submittedName>
</protein>
<proteinExistence type="predicted"/>
<organism evidence="1 2">
    <name type="scientific">Rhododendron molle</name>
    <name type="common">Chinese azalea</name>
    <name type="synonym">Azalea mollis</name>
    <dbReference type="NCBI Taxonomy" id="49168"/>
    <lineage>
        <taxon>Eukaryota</taxon>
        <taxon>Viridiplantae</taxon>
        <taxon>Streptophyta</taxon>
        <taxon>Embryophyta</taxon>
        <taxon>Tracheophyta</taxon>
        <taxon>Spermatophyta</taxon>
        <taxon>Magnoliopsida</taxon>
        <taxon>eudicotyledons</taxon>
        <taxon>Gunneridae</taxon>
        <taxon>Pentapetalae</taxon>
        <taxon>asterids</taxon>
        <taxon>Ericales</taxon>
        <taxon>Ericaceae</taxon>
        <taxon>Ericoideae</taxon>
        <taxon>Rhodoreae</taxon>
        <taxon>Rhododendron</taxon>
    </lineage>
</organism>
<dbReference type="EMBL" id="CM046391">
    <property type="protein sequence ID" value="KAI8560632.1"/>
    <property type="molecule type" value="Genomic_DNA"/>
</dbReference>
<keyword evidence="2" id="KW-1185">Reference proteome</keyword>
<gene>
    <name evidence="1" type="ORF">RHMOL_Rhmol04G0273300</name>
</gene>
<name>A0ACC0P4P2_RHOML</name>
<evidence type="ECO:0000313" key="2">
    <source>
        <dbReference type="Proteomes" id="UP001062846"/>
    </source>
</evidence>